<dbReference type="AlphaFoldDB" id="X1BDI0"/>
<dbReference type="Pfam" id="PF01575">
    <property type="entry name" value="MaoC_dehydratas"/>
    <property type="match status" value="1"/>
</dbReference>
<organism evidence="2">
    <name type="scientific">marine sediment metagenome</name>
    <dbReference type="NCBI Taxonomy" id="412755"/>
    <lineage>
        <taxon>unclassified sequences</taxon>
        <taxon>metagenomes</taxon>
        <taxon>ecological metagenomes</taxon>
    </lineage>
</organism>
<dbReference type="InterPro" id="IPR002539">
    <property type="entry name" value="MaoC-like_dom"/>
</dbReference>
<dbReference type="SUPFAM" id="SSF54637">
    <property type="entry name" value="Thioesterase/thiol ester dehydrase-isomerase"/>
    <property type="match status" value="1"/>
</dbReference>
<accession>X1BDI0</accession>
<dbReference type="Gene3D" id="3.10.129.10">
    <property type="entry name" value="Hotdog Thioesterase"/>
    <property type="match status" value="1"/>
</dbReference>
<dbReference type="EMBL" id="BART01019122">
    <property type="protein sequence ID" value="GAG82193.1"/>
    <property type="molecule type" value="Genomic_DNA"/>
</dbReference>
<comment type="caution">
    <text evidence="2">The sequence shown here is derived from an EMBL/GenBank/DDBJ whole genome shotgun (WGS) entry which is preliminary data.</text>
</comment>
<proteinExistence type="predicted"/>
<dbReference type="PANTHER" id="PTHR43664:SF1">
    <property type="entry name" value="BETA-METHYLMALYL-COA DEHYDRATASE"/>
    <property type="match status" value="1"/>
</dbReference>
<dbReference type="PANTHER" id="PTHR43664">
    <property type="entry name" value="MONOAMINE OXIDASE-RELATED"/>
    <property type="match status" value="1"/>
</dbReference>
<dbReference type="InterPro" id="IPR029069">
    <property type="entry name" value="HotDog_dom_sf"/>
</dbReference>
<gene>
    <name evidence="2" type="ORF">S01H4_35882</name>
</gene>
<feature type="non-terminal residue" evidence="2">
    <location>
        <position position="113"/>
    </location>
</feature>
<reference evidence="2" key="1">
    <citation type="journal article" date="2014" name="Front. Microbiol.">
        <title>High frequency of phylogenetically diverse reductive dehalogenase-homologous genes in deep subseafloor sedimentary metagenomes.</title>
        <authorList>
            <person name="Kawai M."/>
            <person name="Futagami T."/>
            <person name="Toyoda A."/>
            <person name="Takaki Y."/>
            <person name="Nishi S."/>
            <person name="Hori S."/>
            <person name="Arai W."/>
            <person name="Tsubouchi T."/>
            <person name="Morono Y."/>
            <person name="Uchiyama I."/>
            <person name="Ito T."/>
            <person name="Fujiyama A."/>
            <person name="Inagaki F."/>
            <person name="Takami H."/>
        </authorList>
    </citation>
    <scope>NUCLEOTIDE SEQUENCE</scope>
    <source>
        <strain evidence="2">Expedition CK06-06</strain>
    </source>
</reference>
<name>X1BDI0_9ZZZZ</name>
<dbReference type="InterPro" id="IPR052342">
    <property type="entry name" value="MCH/BMMD"/>
</dbReference>
<evidence type="ECO:0000313" key="2">
    <source>
        <dbReference type="EMBL" id="GAG82193.1"/>
    </source>
</evidence>
<sequence>MTQRSQPSGYYFEEFEVGQGVVSPGRTITEADIVNFAGLAGDYNTIHTDAEYSKETVFGQRVAHGLLIVSIVSGLAVRTGVLEGTVIAFREILSWKFSKPVFIGDTIHVVMEV</sequence>
<feature type="domain" description="MaoC-like" evidence="1">
    <location>
        <begin position="17"/>
        <end position="113"/>
    </location>
</feature>
<protein>
    <recommendedName>
        <fullName evidence="1">MaoC-like domain-containing protein</fullName>
    </recommendedName>
</protein>
<evidence type="ECO:0000259" key="1">
    <source>
        <dbReference type="Pfam" id="PF01575"/>
    </source>
</evidence>